<sequence>MEPGQLYIWGFKILLFGNKSENEE</sequence>
<dbReference type="EMBL" id="JAAIUW010000011">
    <property type="protein sequence ID" value="KAF7809824.1"/>
    <property type="molecule type" value="Genomic_DNA"/>
</dbReference>
<protein>
    <submittedName>
        <fullName evidence="1">Uncharacterized protein</fullName>
    </submittedName>
</protein>
<evidence type="ECO:0000313" key="2">
    <source>
        <dbReference type="Proteomes" id="UP000634136"/>
    </source>
</evidence>
<proteinExistence type="predicted"/>
<keyword evidence="2" id="KW-1185">Reference proteome</keyword>
<accession>A0A834WAD1</accession>
<name>A0A834WAD1_9FABA</name>
<comment type="caution">
    <text evidence="1">The sequence shown here is derived from an EMBL/GenBank/DDBJ whole genome shotgun (WGS) entry which is preliminary data.</text>
</comment>
<organism evidence="1 2">
    <name type="scientific">Senna tora</name>
    <dbReference type="NCBI Taxonomy" id="362788"/>
    <lineage>
        <taxon>Eukaryota</taxon>
        <taxon>Viridiplantae</taxon>
        <taxon>Streptophyta</taxon>
        <taxon>Embryophyta</taxon>
        <taxon>Tracheophyta</taxon>
        <taxon>Spermatophyta</taxon>
        <taxon>Magnoliopsida</taxon>
        <taxon>eudicotyledons</taxon>
        <taxon>Gunneridae</taxon>
        <taxon>Pentapetalae</taxon>
        <taxon>rosids</taxon>
        <taxon>fabids</taxon>
        <taxon>Fabales</taxon>
        <taxon>Fabaceae</taxon>
        <taxon>Caesalpinioideae</taxon>
        <taxon>Cassia clade</taxon>
        <taxon>Senna</taxon>
    </lineage>
</organism>
<dbReference type="Proteomes" id="UP000634136">
    <property type="component" value="Unassembled WGS sequence"/>
</dbReference>
<reference evidence="1" key="1">
    <citation type="submission" date="2020-09" db="EMBL/GenBank/DDBJ databases">
        <title>Genome-Enabled Discovery of Anthraquinone Biosynthesis in Senna tora.</title>
        <authorList>
            <person name="Kang S.-H."/>
            <person name="Pandey R.P."/>
            <person name="Lee C.-M."/>
            <person name="Sim J.-S."/>
            <person name="Jeong J.-T."/>
            <person name="Choi B.-S."/>
            <person name="Jung M."/>
            <person name="Ginzburg D."/>
            <person name="Zhao K."/>
            <person name="Won S.Y."/>
            <person name="Oh T.-J."/>
            <person name="Yu Y."/>
            <person name="Kim N.-H."/>
            <person name="Lee O.R."/>
            <person name="Lee T.-H."/>
            <person name="Bashyal P."/>
            <person name="Kim T.-S."/>
            <person name="Lee W.-H."/>
            <person name="Kawkins C."/>
            <person name="Kim C.-K."/>
            <person name="Kim J.S."/>
            <person name="Ahn B.O."/>
            <person name="Rhee S.Y."/>
            <person name="Sohng J.K."/>
        </authorList>
    </citation>
    <scope>NUCLEOTIDE SEQUENCE</scope>
    <source>
        <tissue evidence="1">Leaf</tissue>
    </source>
</reference>
<gene>
    <name evidence="1" type="ORF">G2W53_036567</name>
</gene>
<evidence type="ECO:0000313" key="1">
    <source>
        <dbReference type="EMBL" id="KAF7809824.1"/>
    </source>
</evidence>
<dbReference type="AlphaFoldDB" id="A0A834WAD1"/>